<dbReference type="EMBL" id="BMOS01000004">
    <property type="protein sequence ID" value="GGN53069.1"/>
    <property type="molecule type" value="Genomic_DNA"/>
</dbReference>
<dbReference type="Proteomes" id="UP000624041">
    <property type="component" value="Unassembled WGS sequence"/>
</dbReference>
<feature type="transmembrane region" description="Helical" evidence="1">
    <location>
        <begin position="143"/>
        <end position="166"/>
    </location>
</feature>
<evidence type="ECO:0000313" key="3">
    <source>
        <dbReference type="Proteomes" id="UP000624041"/>
    </source>
</evidence>
<proteinExistence type="predicted"/>
<keyword evidence="3" id="KW-1185">Reference proteome</keyword>
<dbReference type="AlphaFoldDB" id="A0A918CZU7"/>
<evidence type="ECO:0000313" key="2">
    <source>
        <dbReference type="EMBL" id="GGN53069.1"/>
    </source>
</evidence>
<feature type="transmembrane region" description="Helical" evidence="1">
    <location>
        <begin position="57"/>
        <end position="75"/>
    </location>
</feature>
<reference evidence="2" key="2">
    <citation type="submission" date="2020-09" db="EMBL/GenBank/DDBJ databases">
        <authorList>
            <person name="Sun Q."/>
            <person name="Ohkuma M."/>
        </authorList>
    </citation>
    <scope>NUCLEOTIDE SEQUENCE</scope>
    <source>
        <strain evidence="2">JCM 17251</strain>
    </source>
</reference>
<comment type="caution">
    <text evidence="2">The sequence shown here is derived from an EMBL/GenBank/DDBJ whole genome shotgun (WGS) entry which is preliminary data.</text>
</comment>
<gene>
    <name evidence="2" type="ORF">GCM10007971_09220</name>
</gene>
<protein>
    <recommendedName>
        <fullName evidence="4">VUT family protein</fullName>
    </recommendedName>
</protein>
<dbReference type="Pfam" id="PF02592">
    <property type="entry name" value="Vut_1"/>
    <property type="match status" value="1"/>
</dbReference>
<accession>A0A918CZU7</accession>
<name>A0A918CZU7_9BACI</name>
<reference evidence="2" key="1">
    <citation type="journal article" date="2014" name="Int. J. Syst. Evol. Microbiol.">
        <title>Complete genome sequence of Corynebacterium casei LMG S-19264T (=DSM 44701T), isolated from a smear-ripened cheese.</title>
        <authorList>
            <consortium name="US DOE Joint Genome Institute (JGI-PGF)"/>
            <person name="Walter F."/>
            <person name="Albersmeier A."/>
            <person name="Kalinowski J."/>
            <person name="Ruckert C."/>
        </authorList>
    </citation>
    <scope>NUCLEOTIDE SEQUENCE</scope>
    <source>
        <strain evidence="2">JCM 17251</strain>
    </source>
</reference>
<evidence type="ECO:0008006" key="4">
    <source>
        <dbReference type="Google" id="ProtNLM"/>
    </source>
</evidence>
<feature type="transmembrane region" description="Helical" evidence="1">
    <location>
        <begin position="29"/>
        <end position="45"/>
    </location>
</feature>
<sequence>MIRIAIYLLSIILANVITARFAPLELGPLIIPYGTLLIGLTLVMRDMVQNRFGRLRTYLLIGLALLLSALSSYLIGDPLWVVFASTLSFIISETADTEIYTRFKLPFVKRVMYSGIVAGFLDSAIFVIIGIGPLGLEFVPWNLVPYAILGQWVAKVVMQLVVAGGIRKVVIKMDLYEPNITDRKLEEDKACEKVTQTI</sequence>
<keyword evidence="1" id="KW-1133">Transmembrane helix</keyword>
<organism evidence="2 3">
    <name type="scientific">Oceanobacillus indicireducens</name>
    <dbReference type="NCBI Taxonomy" id="1004261"/>
    <lineage>
        <taxon>Bacteria</taxon>
        <taxon>Bacillati</taxon>
        <taxon>Bacillota</taxon>
        <taxon>Bacilli</taxon>
        <taxon>Bacillales</taxon>
        <taxon>Bacillaceae</taxon>
        <taxon>Oceanobacillus</taxon>
    </lineage>
</organism>
<feature type="transmembrane region" description="Helical" evidence="1">
    <location>
        <begin position="111"/>
        <end position="131"/>
    </location>
</feature>
<evidence type="ECO:0000256" key="1">
    <source>
        <dbReference type="SAM" id="Phobius"/>
    </source>
</evidence>
<keyword evidence="1" id="KW-0812">Transmembrane</keyword>
<dbReference type="InterPro" id="IPR003744">
    <property type="entry name" value="YhhQ"/>
</dbReference>
<keyword evidence="1" id="KW-0472">Membrane</keyword>